<evidence type="ECO:0000313" key="2">
    <source>
        <dbReference type="EMBL" id="QHT18156.1"/>
    </source>
</evidence>
<keyword evidence="1" id="KW-0472">Membrane</keyword>
<proteinExistence type="predicted"/>
<name>A0A6C0DMN8_9ZZZZ</name>
<keyword evidence="1" id="KW-1133">Transmembrane helix</keyword>
<keyword evidence="1" id="KW-0812">Transmembrane</keyword>
<organism evidence="2">
    <name type="scientific">viral metagenome</name>
    <dbReference type="NCBI Taxonomy" id="1070528"/>
    <lineage>
        <taxon>unclassified sequences</taxon>
        <taxon>metagenomes</taxon>
        <taxon>organismal metagenomes</taxon>
    </lineage>
</organism>
<protein>
    <submittedName>
        <fullName evidence="2">Uncharacterized protein</fullName>
    </submittedName>
</protein>
<dbReference type="AlphaFoldDB" id="A0A6C0DMN8"/>
<accession>A0A6C0DMN8</accession>
<evidence type="ECO:0000256" key="1">
    <source>
        <dbReference type="SAM" id="Phobius"/>
    </source>
</evidence>
<feature type="transmembrane region" description="Helical" evidence="1">
    <location>
        <begin position="6"/>
        <end position="29"/>
    </location>
</feature>
<dbReference type="EMBL" id="MN739649">
    <property type="protein sequence ID" value="QHT18156.1"/>
    <property type="molecule type" value="Genomic_DNA"/>
</dbReference>
<sequence>MKTNYAYLTVAIVFILVIAFSLTTSVSYVPYHKNTFFSTEFPYEGFHGMEYGNTAGNVVDSYTSHVINSESVDCKKVHGFDGLFCKPYSADNQLDIYSQAKGDVSCIGSSSSLSNSKGGLCLDAKQKSMLTTRGGNATGKDYEIGK</sequence>
<reference evidence="2" key="1">
    <citation type="journal article" date="2020" name="Nature">
        <title>Giant virus diversity and host interactions through global metagenomics.</title>
        <authorList>
            <person name="Schulz F."/>
            <person name="Roux S."/>
            <person name="Paez-Espino D."/>
            <person name="Jungbluth S."/>
            <person name="Walsh D.A."/>
            <person name="Denef V.J."/>
            <person name="McMahon K.D."/>
            <person name="Konstantinidis K.T."/>
            <person name="Eloe-Fadrosh E.A."/>
            <person name="Kyrpides N.C."/>
            <person name="Woyke T."/>
        </authorList>
    </citation>
    <scope>NUCLEOTIDE SEQUENCE</scope>
    <source>
        <strain evidence="2">GVMAG-M-3300023174-3</strain>
    </source>
</reference>